<dbReference type="PANTHER" id="PTHR43877">
    <property type="entry name" value="AMINOALKYLPHOSPHONATE N-ACETYLTRANSFERASE-RELATED-RELATED"/>
    <property type="match status" value="1"/>
</dbReference>
<dbReference type="RefSeq" id="WP_051584006.1">
    <property type="nucleotide sequence ID" value="NZ_JEMU01000002.1"/>
</dbReference>
<evidence type="ECO:0000256" key="2">
    <source>
        <dbReference type="ARBA" id="ARBA00023315"/>
    </source>
</evidence>
<dbReference type="Pfam" id="PF00583">
    <property type="entry name" value="Acetyltransf_1"/>
    <property type="match status" value="1"/>
</dbReference>
<dbReference type="eggNOG" id="COG0456">
    <property type="taxonomic scope" value="Bacteria"/>
</dbReference>
<keyword evidence="2" id="KW-0012">Acyltransferase</keyword>
<dbReference type="PROSITE" id="PS51186">
    <property type="entry name" value="GNAT"/>
    <property type="match status" value="1"/>
</dbReference>
<dbReference type="InterPro" id="IPR050832">
    <property type="entry name" value="Bact_Acetyltransf"/>
</dbReference>
<name>A0A061SU27_9RHOB</name>
<evidence type="ECO:0000313" key="4">
    <source>
        <dbReference type="EMBL" id="KAJ04447.1"/>
    </source>
</evidence>
<organism evidence="4 5">
    <name type="scientific">Sulfitobacter mediterraneus</name>
    <dbReference type="NCBI Taxonomy" id="83219"/>
    <lineage>
        <taxon>Bacteria</taxon>
        <taxon>Pseudomonadati</taxon>
        <taxon>Pseudomonadota</taxon>
        <taxon>Alphaproteobacteria</taxon>
        <taxon>Rhodobacterales</taxon>
        <taxon>Roseobacteraceae</taxon>
        <taxon>Sulfitobacter</taxon>
    </lineage>
</organism>
<dbReference type="GO" id="GO:0016747">
    <property type="term" value="F:acyltransferase activity, transferring groups other than amino-acyl groups"/>
    <property type="evidence" value="ECO:0007669"/>
    <property type="project" value="InterPro"/>
</dbReference>
<dbReference type="SUPFAM" id="SSF55729">
    <property type="entry name" value="Acyl-CoA N-acyltransferases (Nat)"/>
    <property type="match status" value="1"/>
</dbReference>
<comment type="caution">
    <text evidence="4">The sequence shown here is derived from an EMBL/GenBank/DDBJ whole genome shotgun (WGS) entry which is preliminary data.</text>
</comment>
<dbReference type="InterPro" id="IPR016181">
    <property type="entry name" value="Acyl_CoA_acyltransferase"/>
</dbReference>
<dbReference type="Gene3D" id="3.40.630.30">
    <property type="match status" value="1"/>
</dbReference>
<dbReference type="InterPro" id="IPR000182">
    <property type="entry name" value="GNAT_dom"/>
</dbReference>
<evidence type="ECO:0000313" key="5">
    <source>
        <dbReference type="Proteomes" id="UP000027337"/>
    </source>
</evidence>
<dbReference type="Proteomes" id="UP000027337">
    <property type="component" value="Unassembled WGS sequence"/>
</dbReference>
<keyword evidence="1 4" id="KW-0808">Transferase</keyword>
<dbReference type="AlphaFoldDB" id="A0A061SU27"/>
<gene>
    <name evidence="4" type="ORF">PM02_03115</name>
</gene>
<evidence type="ECO:0000259" key="3">
    <source>
        <dbReference type="PROSITE" id="PS51186"/>
    </source>
</evidence>
<dbReference type="CDD" id="cd04301">
    <property type="entry name" value="NAT_SF"/>
    <property type="match status" value="1"/>
</dbReference>
<reference evidence="4 5" key="1">
    <citation type="journal article" date="2014" name="Genome Announc.">
        <title>Draft Genome Sequences of Two Isolates of the Roseobacter Group, Sulfitobacter sp. Strains 3SOLIMAR09 and 1FIGIMAR09, from Harbors of Mallorca Island (Mediterranean Sea).</title>
        <authorList>
            <person name="Mas-Llado M."/>
            <person name="Pina-Villalonga J.M."/>
            <person name="Brunet-Galmes I."/>
            <person name="Nogales B."/>
            <person name="Bosch R."/>
        </authorList>
    </citation>
    <scope>NUCLEOTIDE SEQUENCE [LARGE SCALE GENOMIC DNA]</scope>
    <source>
        <strain evidence="4 5">1FIGIMAR09</strain>
    </source>
</reference>
<sequence length="151" mass="16137">MSSITIRPVAAPDLPAVLEMIKGLAAHHDDTAAVTLASLERDVMGAAPWLTLLVAERGKVLLGYAALCPMAQLQFGVRGMDLHHLFVSPQARGLGLSKLLIDASMAAAKDQQCRYMTVGTHPDNVTAQGIYLAAGFEPLDGIGPRFRIKFD</sequence>
<evidence type="ECO:0000256" key="1">
    <source>
        <dbReference type="ARBA" id="ARBA00022679"/>
    </source>
</evidence>
<dbReference type="EMBL" id="JEMU01000002">
    <property type="protein sequence ID" value="KAJ04447.1"/>
    <property type="molecule type" value="Genomic_DNA"/>
</dbReference>
<feature type="domain" description="N-acetyltransferase" evidence="3">
    <location>
        <begin position="4"/>
        <end position="151"/>
    </location>
</feature>
<keyword evidence="5" id="KW-1185">Reference proteome</keyword>
<proteinExistence type="predicted"/>
<dbReference type="PANTHER" id="PTHR43877:SF2">
    <property type="entry name" value="AMINOALKYLPHOSPHONATE N-ACETYLTRANSFERASE-RELATED"/>
    <property type="match status" value="1"/>
</dbReference>
<accession>A0A061SU27</accession>
<protein>
    <submittedName>
        <fullName evidence="4">Acetyltransferase</fullName>
    </submittedName>
</protein>